<keyword evidence="1" id="KW-1133">Transmembrane helix</keyword>
<reference evidence="2 3" key="1">
    <citation type="submission" date="2016-01" db="EMBL/GenBank/DDBJ databases">
        <title>Highly variable Streptococcus oralis are common among viridans streptococci isolated from primates.</title>
        <authorList>
            <person name="Denapaite D."/>
            <person name="Rieger M."/>
            <person name="Koendgen S."/>
            <person name="Brueckner R."/>
            <person name="Ochigava I."/>
            <person name="Kappeler P."/>
            <person name="Maetz-Rensing K."/>
            <person name="Leendertz F."/>
            <person name="Hakenbeck R."/>
        </authorList>
    </citation>
    <scope>NUCLEOTIDE SEQUENCE [LARGE SCALE GENOMIC DNA]</scope>
    <source>
        <strain evidence="2 3">DD16</strain>
    </source>
</reference>
<feature type="transmembrane region" description="Helical" evidence="1">
    <location>
        <begin position="187"/>
        <end position="203"/>
    </location>
</feature>
<feature type="transmembrane region" description="Helical" evidence="1">
    <location>
        <begin position="441"/>
        <end position="463"/>
    </location>
</feature>
<feature type="transmembrane region" description="Helical" evidence="1">
    <location>
        <begin position="378"/>
        <end position="398"/>
    </location>
</feature>
<accession>A0A139PEE0</accession>
<evidence type="ECO:0000313" key="3">
    <source>
        <dbReference type="Proteomes" id="UP000072653"/>
    </source>
</evidence>
<dbReference type="Proteomes" id="UP000072653">
    <property type="component" value="Unassembled WGS sequence"/>
</dbReference>
<feature type="transmembrane region" description="Helical" evidence="1">
    <location>
        <begin position="162"/>
        <end position="181"/>
    </location>
</feature>
<sequence>MLVVFRIFLLFLSFFGYFSFFRVKTKLEISFIPVMVFSGIGIIIFLSGLLNILKLTSIVLFCIGILMNKYSLLVIKSKKDIQQISYFFLAMIFLFVILKDNLWIHYDNFSHWGIVAKEIVTYNRFPNFQSELIQFQSYATGSASFIYYISKIAGIHSEGFMSVAQSWLVLSACFTFFAWISPDLKKYSVPTIIFSLLLFIVNIQPYDLLVDTLLTSLALATVNIIVFYKKSLQQVTYLLGLIFLFLISVKTSGIFFVISALFLMILYSFKMSKELRFKIWLQTLYVSLGTVFLNLLWKAHVAYVFVEGNKSKHSFSLSSYKENLLDKGKSKIIEIVSQYFQRIFSFDNIILLLFVLIGGILIYYIWNKRKLLGMELIAFSVLVYVIYHINLLAMYLVSMPYDEAKNLDSFSRYDLTIVLFVLGVLLIYLLKYATQISNRFLYFSTILLIIFSLIHRASFYQFITSKFTAERYEIEEKLKDIPHQNHVPTVIRINKKSVSKGYLWYLFRYDLQTKDISINYPDENNLGNTGDIQSIVIEY</sequence>
<feature type="transmembrane region" description="Helical" evidence="1">
    <location>
        <begin position="84"/>
        <end position="104"/>
    </location>
</feature>
<protein>
    <recommendedName>
        <fullName evidence="4">Glycosyltransferase RgtA/B/C/D-like domain-containing protein</fullName>
    </recommendedName>
</protein>
<comment type="caution">
    <text evidence="2">The sequence shown here is derived from an EMBL/GenBank/DDBJ whole genome shotgun (WGS) entry which is preliminary data.</text>
</comment>
<dbReference type="PATRIC" id="fig|1303.79.peg.631"/>
<dbReference type="AlphaFoldDB" id="A0A139PEE0"/>
<name>A0A139PEE0_STROR</name>
<gene>
    <name evidence="2" type="ORF">SORDD16_00578</name>
</gene>
<dbReference type="EMBL" id="LQOB01000038">
    <property type="protein sequence ID" value="KXT87724.1"/>
    <property type="molecule type" value="Genomic_DNA"/>
</dbReference>
<proteinExistence type="predicted"/>
<organism evidence="2 3">
    <name type="scientific">Streptococcus oralis</name>
    <dbReference type="NCBI Taxonomy" id="1303"/>
    <lineage>
        <taxon>Bacteria</taxon>
        <taxon>Bacillati</taxon>
        <taxon>Bacillota</taxon>
        <taxon>Bacilli</taxon>
        <taxon>Lactobacillales</taxon>
        <taxon>Streptococcaceae</taxon>
        <taxon>Streptococcus</taxon>
    </lineage>
</organism>
<feature type="transmembrane region" description="Helical" evidence="1">
    <location>
        <begin position="6"/>
        <end position="23"/>
    </location>
</feature>
<feature type="transmembrane region" description="Helical" evidence="1">
    <location>
        <begin position="234"/>
        <end position="267"/>
    </location>
</feature>
<evidence type="ECO:0000256" key="1">
    <source>
        <dbReference type="SAM" id="Phobius"/>
    </source>
</evidence>
<feature type="transmembrane region" description="Helical" evidence="1">
    <location>
        <begin position="349"/>
        <end position="366"/>
    </location>
</feature>
<feature type="transmembrane region" description="Helical" evidence="1">
    <location>
        <begin position="279"/>
        <end position="297"/>
    </location>
</feature>
<keyword evidence="1" id="KW-0812">Transmembrane</keyword>
<feature type="transmembrane region" description="Helical" evidence="1">
    <location>
        <begin position="30"/>
        <end position="49"/>
    </location>
</feature>
<keyword evidence="1" id="KW-0472">Membrane</keyword>
<evidence type="ECO:0000313" key="2">
    <source>
        <dbReference type="EMBL" id="KXT87724.1"/>
    </source>
</evidence>
<evidence type="ECO:0008006" key="4">
    <source>
        <dbReference type="Google" id="ProtNLM"/>
    </source>
</evidence>
<feature type="transmembrane region" description="Helical" evidence="1">
    <location>
        <begin position="410"/>
        <end position="429"/>
    </location>
</feature>